<dbReference type="RefSeq" id="WP_330796017.1">
    <property type="nucleotide sequence ID" value="NZ_JAZEWV010000011.1"/>
</dbReference>
<keyword evidence="1" id="KW-0472">Membrane</keyword>
<keyword evidence="1" id="KW-1133">Transmembrane helix</keyword>
<organism evidence="2 3">
    <name type="scientific">Actinacidiphila polyblastidii</name>
    <dbReference type="NCBI Taxonomy" id="3110430"/>
    <lineage>
        <taxon>Bacteria</taxon>
        <taxon>Bacillati</taxon>
        <taxon>Actinomycetota</taxon>
        <taxon>Actinomycetes</taxon>
        <taxon>Kitasatosporales</taxon>
        <taxon>Streptomycetaceae</taxon>
        <taxon>Actinacidiphila</taxon>
    </lineage>
</organism>
<evidence type="ECO:0000313" key="3">
    <source>
        <dbReference type="Proteomes" id="UP001344658"/>
    </source>
</evidence>
<keyword evidence="1" id="KW-0812">Transmembrane</keyword>
<accession>A0ABU7PCI0</accession>
<evidence type="ECO:0000256" key="1">
    <source>
        <dbReference type="SAM" id="Phobius"/>
    </source>
</evidence>
<dbReference type="Pfam" id="PF14030">
    <property type="entry name" value="DUF4245"/>
    <property type="match status" value="1"/>
</dbReference>
<reference evidence="2 3" key="1">
    <citation type="submission" date="2023-12" db="EMBL/GenBank/DDBJ databases">
        <title>Streptomyces sp. V4-01.</title>
        <authorList>
            <person name="Somphong A."/>
            <person name="Phongsopitanun W."/>
        </authorList>
    </citation>
    <scope>NUCLEOTIDE SEQUENCE [LARGE SCALE GENOMIC DNA]</scope>
    <source>
        <strain evidence="2 3">V4-01</strain>
    </source>
</reference>
<protein>
    <submittedName>
        <fullName evidence="2">DUF4245 domain-containing protein</fullName>
    </submittedName>
</protein>
<sequence length="179" mass="19068">MAADKRGNKTLRDLVLSLFVLGFVVFAIYVFIPHDSHADPVVVVPYSVELGQARRAAPYPVAAPEGLGAGWRCTSVTYSDTDPKNVTWHLGFVDPQQSYVAIEQGNAPSAAFAASVTLGGHRDGARTVTVAGQTWDRWTGGRYSALVHRETGHTTVVLGTAPEAVLTKTAAALQERGGH</sequence>
<dbReference type="InterPro" id="IPR025339">
    <property type="entry name" value="DUF4245"/>
</dbReference>
<feature type="transmembrane region" description="Helical" evidence="1">
    <location>
        <begin position="14"/>
        <end position="32"/>
    </location>
</feature>
<dbReference type="EMBL" id="JAZEWV010000011">
    <property type="protein sequence ID" value="MEE4543516.1"/>
    <property type="molecule type" value="Genomic_DNA"/>
</dbReference>
<dbReference type="Proteomes" id="UP001344658">
    <property type="component" value="Unassembled WGS sequence"/>
</dbReference>
<gene>
    <name evidence="2" type="ORF">V2S66_16235</name>
</gene>
<proteinExistence type="predicted"/>
<name>A0ABU7PCI0_9ACTN</name>
<evidence type="ECO:0000313" key="2">
    <source>
        <dbReference type="EMBL" id="MEE4543516.1"/>
    </source>
</evidence>
<keyword evidence="3" id="KW-1185">Reference proteome</keyword>
<comment type="caution">
    <text evidence="2">The sequence shown here is derived from an EMBL/GenBank/DDBJ whole genome shotgun (WGS) entry which is preliminary data.</text>
</comment>